<keyword evidence="1" id="KW-1133">Transmembrane helix</keyword>
<dbReference type="OrthoDB" id="994369at2759"/>
<gene>
    <name evidence="2" type="ORF">EPI10_021923</name>
</gene>
<name>A0A5B6WJR0_9ROSI</name>
<dbReference type="PANTHER" id="PTHR33116">
    <property type="entry name" value="REVERSE TRANSCRIPTASE ZINC-BINDING DOMAIN-CONTAINING PROTEIN-RELATED-RELATED"/>
    <property type="match status" value="1"/>
</dbReference>
<accession>A0A5B6WJR0</accession>
<keyword evidence="3" id="KW-1185">Reference proteome</keyword>
<keyword evidence="1" id="KW-0472">Membrane</keyword>
<sequence>MEVLHLALDKATEEGLIEGFNNVIHGMKFSHLQFADDIILFLKAEVKRVFEIFSGRNINFNKSCLVGFEVEEELLYTMATICKCKIGALPFNYLGIPLGANPKRLSTWEPIIDRVRKKLSGLKCRSLLWAGRVVLINAVMSSLLIYFMSLFQASVAVIKKIYKIRRNFL</sequence>
<organism evidence="2 3">
    <name type="scientific">Gossypium australe</name>
    <dbReference type="NCBI Taxonomy" id="47621"/>
    <lineage>
        <taxon>Eukaryota</taxon>
        <taxon>Viridiplantae</taxon>
        <taxon>Streptophyta</taxon>
        <taxon>Embryophyta</taxon>
        <taxon>Tracheophyta</taxon>
        <taxon>Spermatophyta</taxon>
        <taxon>Magnoliopsida</taxon>
        <taxon>eudicotyledons</taxon>
        <taxon>Gunneridae</taxon>
        <taxon>Pentapetalae</taxon>
        <taxon>rosids</taxon>
        <taxon>malvids</taxon>
        <taxon>Malvales</taxon>
        <taxon>Malvaceae</taxon>
        <taxon>Malvoideae</taxon>
        <taxon>Gossypium</taxon>
    </lineage>
</organism>
<dbReference type="Proteomes" id="UP000325315">
    <property type="component" value="Unassembled WGS sequence"/>
</dbReference>
<dbReference type="EMBL" id="SMMG02000003">
    <property type="protein sequence ID" value="KAA3481564.1"/>
    <property type="molecule type" value="Genomic_DNA"/>
</dbReference>
<dbReference type="PANTHER" id="PTHR33116:SF75">
    <property type="entry name" value="RIBONUCLEASE H PROTEIN"/>
    <property type="match status" value="1"/>
</dbReference>
<evidence type="ECO:0000313" key="2">
    <source>
        <dbReference type="EMBL" id="KAA3481564.1"/>
    </source>
</evidence>
<comment type="caution">
    <text evidence="2">The sequence shown here is derived from an EMBL/GenBank/DDBJ whole genome shotgun (WGS) entry which is preliminary data.</text>
</comment>
<dbReference type="AlphaFoldDB" id="A0A5B6WJR0"/>
<protein>
    <submittedName>
        <fullName evidence="2">Putative Transposon TX1</fullName>
    </submittedName>
</protein>
<evidence type="ECO:0000256" key="1">
    <source>
        <dbReference type="SAM" id="Phobius"/>
    </source>
</evidence>
<reference evidence="3" key="1">
    <citation type="journal article" date="2019" name="Plant Biotechnol. J.">
        <title>Genome sequencing of the Australian wild diploid species Gossypium australe highlights disease resistance and delayed gland morphogenesis.</title>
        <authorList>
            <person name="Cai Y."/>
            <person name="Cai X."/>
            <person name="Wang Q."/>
            <person name="Wang P."/>
            <person name="Zhang Y."/>
            <person name="Cai C."/>
            <person name="Xu Y."/>
            <person name="Wang K."/>
            <person name="Zhou Z."/>
            <person name="Wang C."/>
            <person name="Geng S."/>
            <person name="Li B."/>
            <person name="Dong Q."/>
            <person name="Hou Y."/>
            <person name="Wang H."/>
            <person name="Ai P."/>
            <person name="Liu Z."/>
            <person name="Yi F."/>
            <person name="Sun M."/>
            <person name="An G."/>
            <person name="Cheng J."/>
            <person name="Zhang Y."/>
            <person name="Shi Q."/>
            <person name="Xie Y."/>
            <person name="Shi X."/>
            <person name="Chang Y."/>
            <person name="Huang F."/>
            <person name="Chen Y."/>
            <person name="Hong S."/>
            <person name="Mi L."/>
            <person name="Sun Q."/>
            <person name="Zhang L."/>
            <person name="Zhou B."/>
            <person name="Peng R."/>
            <person name="Zhang X."/>
            <person name="Liu F."/>
        </authorList>
    </citation>
    <scope>NUCLEOTIDE SEQUENCE [LARGE SCALE GENOMIC DNA]</scope>
    <source>
        <strain evidence="3">cv. PA1801</strain>
    </source>
</reference>
<keyword evidence="1" id="KW-0812">Transmembrane</keyword>
<feature type="transmembrane region" description="Helical" evidence="1">
    <location>
        <begin position="134"/>
        <end position="158"/>
    </location>
</feature>
<proteinExistence type="predicted"/>
<evidence type="ECO:0000313" key="3">
    <source>
        <dbReference type="Proteomes" id="UP000325315"/>
    </source>
</evidence>